<feature type="region of interest" description="Disordered" evidence="14">
    <location>
        <begin position="427"/>
        <end position="566"/>
    </location>
</feature>
<keyword evidence="7" id="KW-0238">DNA-binding</keyword>
<dbReference type="OrthoDB" id="18781at2759"/>
<comment type="catalytic activity">
    <reaction evidence="10">
        <text>Couples ATP hydrolysis with the unwinding of duplex DNA by translocating in the 3'-5' direction.</text>
        <dbReference type="EC" id="5.6.2.4"/>
    </reaction>
</comment>
<organism evidence="18 19">
    <name type="scientific">Dinoponera quadriceps</name>
    <name type="common">South American ant</name>
    <dbReference type="NCBI Taxonomy" id="609295"/>
    <lineage>
        <taxon>Eukaryota</taxon>
        <taxon>Metazoa</taxon>
        <taxon>Ecdysozoa</taxon>
        <taxon>Arthropoda</taxon>
        <taxon>Hexapoda</taxon>
        <taxon>Insecta</taxon>
        <taxon>Pterygota</taxon>
        <taxon>Neoptera</taxon>
        <taxon>Endopterygota</taxon>
        <taxon>Hymenoptera</taxon>
        <taxon>Apocrita</taxon>
        <taxon>Aculeata</taxon>
        <taxon>Formicoidea</taxon>
        <taxon>Formicidae</taxon>
        <taxon>Ponerinae</taxon>
        <taxon>Ponerini</taxon>
        <taxon>Dinoponera</taxon>
    </lineage>
</organism>
<evidence type="ECO:0000256" key="13">
    <source>
        <dbReference type="PROSITE-ProRule" id="PRU00047"/>
    </source>
</evidence>
<keyword evidence="13" id="KW-0863">Zinc-finger</keyword>
<keyword evidence="18" id="KW-1185">Reference proteome</keyword>
<dbReference type="SMART" id="SM00490">
    <property type="entry name" value="HELICc"/>
    <property type="match status" value="1"/>
</dbReference>
<feature type="compositionally biased region" description="Polar residues" evidence="14">
    <location>
        <begin position="318"/>
        <end position="330"/>
    </location>
</feature>
<dbReference type="RefSeq" id="XP_014486167.1">
    <property type="nucleotide sequence ID" value="XM_014630681.1"/>
</dbReference>
<feature type="compositionally biased region" description="Basic residues" evidence="14">
    <location>
        <begin position="475"/>
        <end position="486"/>
    </location>
</feature>
<keyword evidence="3" id="KW-0547">Nucleotide-binding</keyword>
<dbReference type="SMART" id="SM00343">
    <property type="entry name" value="ZnF_C2HC"/>
    <property type="match status" value="1"/>
</dbReference>
<dbReference type="PANTHER" id="PTHR13710:SF108">
    <property type="entry name" value="ATP-DEPENDENT DNA HELICASE Q4"/>
    <property type="match status" value="1"/>
</dbReference>
<feature type="compositionally biased region" description="Basic and acidic residues" evidence="14">
    <location>
        <begin position="553"/>
        <end position="564"/>
    </location>
</feature>
<sequence>MEFLENPAFKTKYFKNKLRVKLWESDFMEKYGRKPNKNDIREADATIKESYKMYWKLKTRALEETLVDITFCDDVTRGNVANGSPQKPASVIDEKHEEKPRSPEKKIARDAENVCPRDSKSTANTRESSVEKSTAGNVKEVWGDHLSKNKDQAPRKKQPLLIGRSPSFQLSRNKFESSAFAKRNPRKSLSSARLKIKKPEEVASSDPSVDHTETSDSGNVDRLGAADQTTPVFDESTKVTFEASKPALHRPINVVQQLADGQPPGRVNRNLNQGWLERCTRDSNLEMLAFVPQRLSSTSDSGVESLGSSIHSPMDPASTVNHPAGVSSQTSDEEDFVCNSDSEEERRNKRVGNLRKRLGDRENRPVKRRCVEVRSPSDTTVVVDAVELARSVDGEAKVDGVDAPGSIPDVNAGLNFSDESVRILQVPGDPRVGSSDAVVRDEVTIGDASRADRAASESASSAKREDSPGPAGKPRSTRRRASRRREKQAPSDDSDYAEESKTSKKVRAKMKKGGAGKSSAVRKAAGQARGRKQLASVGGKARARRSARLQVNPKEDERDSDSGSRKVPVYGVETIETVPRFAMKPTGTGGDLVARFSESLCTVVQSERDAPSKASDKEARLAKKMAAGTMNDNFVRINLKKKVFVRGKKNFNLSKYKRHQWKQRKRELTSSESNLDAADLIDKNGATCFKCGQPGHFSGKCALSKGGALLPLEEIDEESSSFPTLEEAEKMANAVVTRSRGIGRLSGRPSLPTVKSSESRCEGEEVEGTELLADDFADDFADSVGEKDTLAPGHRIPQELLSRLLPPEKETIDPLYPVREDGGLVETPAEVLEALRMFGHDSFRPGQEKAVMRVLSGRSTLVTLSTGSGKSLCYQLPAYLYSRRSRCITLVVSPLVSLMDDQVAGMPPFLAAACLHTGQNPRVRELVTRAVREGDVNVLLVSPEAVVAGEKSTVGLLRQLPPIAFACIDEAHCISQWSHNFRPSYLMLCRVLREKLAVKTVLGLTATATRMTAASIARHLDLPDGVDGVVSDAPLPGNLVLSVSKDGNRDQALIALLRSERFHGCCSVIVYCTRREECARIAGFLRTSLQDPRNPEKPNVKVSTIAEAYHAGMTAYRRKVVQKEFMNGRIKIVVATVAFGMGINKSDIRAVIHYNMPGTFEGYVQEVGRAGRDGLVAHCHLFLNPTEDSDKWELRRHVHANGVDRYTIRHLLQRIFIPCSCAKMNAKHSEDRRCPGHEVALPINETVQALDLTEETISTLLCYLELHPKRFVTVLSSVYTRARVSSYSGPQALKQAARSSPPLAMAIALDMQKGITHENSNVINFPVVEVASAIGWDSGVVKSHLKNLEWTEAADGPKKRSSISVNYEELGLRVKAPGDLTDGELDEALDALIAHTQSQESSCLRQLEIIAGALDRISVPSIKHCAVLDDDVTRRSDELKETVRKYFQSDFPLSDVDISFQDKVANEQQIAADARSLILCYRDARFTGRAVARIFHGISSPGYPALIWSRCRFWRAHLTANFHGICKIATREILALR</sequence>
<evidence type="ECO:0000256" key="8">
    <source>
        <dbReference type="ARBA" id="ARBA00023235"/>
    </source>
</evidence>
<keyword evidence="9" id="KW-0539">Nucleus</keyword>
<dbReference type="PROSITE" id="PS51192">
    <property type="entry name" value="HELICASE_ATP_BIND_1"/>
    <property type="match status" value="1"/>
</dbReference>
<comment type="catalytic activity">
    <reaction evidence="12">
        <text>ATP + H2O = ADP + phosphate + H(+)</text>
        <dbReference type="Rhea" id="RHEA:13065"/>
        <dbReference type="ChEBI" id="CHEBI:15377"/>
        <dbReference type="ChEBI" id="CHEBI:15378"/>
        <dbReference type="ChEBI" id="CHEBI:30616"/>
        <dbReference type="ChEBI" id="CHEBI:43474"/>
        <dbReference type="ChEBI" id="CHEBI:456216"/>
    </reaction>
</comment>
<evidence type="ECO:0000256" key="6">
    <source>
        <dbReference type="ARBA" id="ARBA00022840"/>
    </source>
</evidence>
<dbReference type="InterPro" id="IPR004589">
    <property type="entry name" value="DNA_helicase_ATP-dep_RecQ"/>
</dbReference>
<evidence type="ECO:0000256" key="2">
    <source>
        <dbReference type="ARBA" id="ARBA00005446"/>
    </source>
</evidence>
<dbReference type="PANTHER" id="PTHR13710">
    <property type="entry name" value="DNA HELICASE RECQ FAMILY MEMBER"/>
    <property type="match status" value="1"/>
</dbReference>
<feature type="region of interest" description="Disordered" evidence="14">
    <location>
        <begin position="297"/>
        <end position="360"/>
    </location>
</feature>
<feature type="domain" description="CCHC-type" evidence="15">
    <location>
        <begin position="688"/>
        <end position="701"/>
    </location>
</feature>
<feature type="compositionally biased region" description="Basic residues" evidence="14">
    <location>
        <begin position="503"/>
        <end position="514"/>
    </location>
</feature>
<dbReference type="GO" id="GO:0008270">
    <property type="term" value="F:zinc ion binding"/>
    <property type="evidence" value="ECO:0007669"/>
    <property type="project" value="UniProtKB-KW"/>
</dbReference>
<feature type="compositionally biased region" description="Low complexity" evidence="14">
    <location>
        <begin position="517"/>
        <end position="526"/>
    </location>
</feature>
<feature type="compositionally biased region" description="Polar residues" evidence="14">
    <location>
        <begin position="121"/>
        <end position="136"/>
    </location>
</feature>
<dbReference type="GO" id="GO:0005694">
    <property type="term" value="C:chromosome"/>
    <property type="evidence" value="ECO:0007669"/>
    <property type="project" value="TreeGrafter"/>
</dbReference>
<dbReference type="InterPro" id="IPR011545">
    <property type="entry name" value="DEAD/DEAH_box_helicase_dom"/>
</dbReference>
<keyword evidence="6" id="KW-0067">ATP-binding</keyword>
<comment type="similarity">
    <text evidence="2">Belongs to the helicase family. RecQ subfamily.</text>
</comment>
<evidence type="ECO:0000256" key="11">
    <source>
        <dbReference type="ARBA" id="ARBA00034808"/>
    </source>
</evidence>
<evidence type="ECO:0000256" key="4">
    <source>
        <dbReference type="ARBA" id="ARBA00022801"/>
    </source>
</evidence>
<evidence type="ECO:0000259" key="15">
    <source>
        <dbReference type="PROSITE" id="PS50158"/>
    </source>
</evidence>
<dbReference type="NCBIfam" id="TIGR00614">
    <property type="entry name" value="recQ_fam"/>
    <property type="match status" value="1"/>
</dbReference>
<accession>A0A6P3Y807</accession>
<dbReference type="GO" id="GO:0005634">
    <property type="term" value="C:nucleus"/>
    <property type="evidence" value="ECO:0007669"/>
    <property type="project" value="UniProtKB-SubCell"/>
</dbReference>
<keyword evidence="5 19" id="KW-0347">Helicase</keyword>
<evidence type="ECO:0000256" key="7">
    <source>
        <dbReference type="ARBA" id="ARBA00023125"/>
    </source>
</evidence>
<dbReference type="GO" id="GO:0005524">
    <property type="term" value="F:ATP binding"/>
    <property type="evidence" value="ECO:0007669"/>
    <property type="project" value="UniProtKB-KW"/>
</dbReference>
<dbReference type="Proteomes" id="UP000515204">
    <property type="component" value="Unplaced"/>
</dbReference>
<dbReference type="InterPro" id="IPR027417">
    <property type="entry name" value="P-loop_NTPase"/>
</dbReference>
<proteinExistence type="inferred from homology"/>
<evidence type="ECO:0000256" key="9">
    <source>
        <dbReference type="ARBA" id="ARBA00023242"/>
    </source>
</evidence>
<feature type="compositionally biased region" description="Basic and acidic residues" evidence="14">
    <location>
        <begin position="438"/>
        <end position="455"/>
    </location>
</feature>
<dbReference type="GO" id="GO:0005737">
    <property type="term" value="C:cytoplasm"/>
    <property type="evidence" value="ECO:0007669"/>
    <property type="project" value="TreeGrafter"/>
</dbReference>
<keyword evidence="13" id="KW-0479">Metal-binding</keyword>
<feature type="compositionally biased region" description="Basic and acidic residues" evidence="14">
    <location>
        <begin position="141"/>
        <end position="154"/>
    </location>
</feature>
<dbReference type="GO" id="GO:0000724">
    <property type="term" value="P:double-strand break repair via homologous recombination"/>
    <property type="evidence" value="ECO:0007669"/>
    <property type="project" value="TreeGrafter"/>
</dbReference>
<dbReference type="GO" id="GO:0043138">
    <property type="term" value="F:3'-5' DNA helicase activity"/>
    <property type="evidence" value="ECO:0007669"/>
    <property type="project" value="UniProtKB-EC"/>
</dbReference>
<dbReference type="CTD" id="53438"/>
<evidence type="ECO:0000256" key="14">
    <source>
        <dbReference type="SAM" id="MobiDB-lite"/>
    </source>
</evidence>
<dbReference type="FunFam" id="3.40.50.300:FF:000772">
    <property type="entry name" value="ATP-dependent DNA helicase Q4"/>
    <property type="match status" value="1"/>
</dbReference>
<feature type="compositionally biased region" description="Polar residues" evidence="14">
    <location>
        <begin position="297"/>
        <end position="311"/>
    </location>
</feature>
<keyword evidence="4" id="KW-0378">Hydrolase</keyword>
<feature type="domain" description="Helicase C-terminal" evidence="17">
    <location>
        <begin position="1048"/>
        <end position="1223"/>
    </location>
</feature>
<dbReference type="PROSITE" id="PS51194">
    <property type="entry name" value="HELICASE_CTER"/>
    <property type="match status" value="1"/>
</dbReference>
<evidence type="ECO:0000313" key="18">
    <source>
        <dbReference type="Proteomes" id="UP000515204"/>
    </source>
</evidence>
<evidence type="ECO:0000256" key="3">
    <source>
        <dbReference type="ARBA" id="ARBA00022741"/>
    </source>
</evidence>
<dbReference type="CDD" id="cd18018">
    <property type="entry name" value="DEXHc_RecQ4-like"/>
    <property type="match status" value="1"/>
</dbReference>
<evidence type="ECO:0000256" key="12">
    <source>
        <dbReference type="ARBA" id="ARBA00049360"/>
    </source>
</evidence>
<dbReference type="EC" id="5.6.2.4" evidence="11"/>
<dbReference type="GeneID" id="106750366"/>
<dbReference type="SUPFAM" id="SSF57756">
    <property type="entry name" value="Retrovirus zinc finger-like domains"/>
    <property type="match status" value="1"/>
</dbReference>
<evidence type="ECO:0000256" key="1">
    <source>
        <dbReference type="ARBA" id="ARBA00004123"/>
    </source>
</evidence>
<evidence type="ECO:0000256" key="10">
    <source>
        <dbReference type="ARBA" id="ARBA00034617"/>
    </source>
</evidence>
<dbReference type="InterPro" id="IPR001650">
    <property type="entry name" value="Helicase_C-like"/>
</dbReference>
<evidence type="ECO:0000256" key="5">
    <source>
        <dbReference type="ARBA" id="ARBA00022806"/>
    </source>
</evidence>
<dbReference type="GO" id="GO:0003677">
    <property type="term" value="F:DNA binding"/>
    <property type="evidence" value="ECO:0007669"/>
    <property type="project" value="UniProtKB-KW"/>
</dbReference>
<keyword evidence="13" id="KW-0862">Zinc</keyword>
<dbReference type="SMART" id="SM00487">
    <property type="entry name" value="DEXDc"/>
    <property type="match status" value="1"/>
</dbReference>
<dbReference type="Gene3D" id="1.10.10.1460">
    <property type="match status" value="1"/>
</dbReference>
<feature type="compositionally biased region" description="Basic and acidic residues" evidence="14">
    <location>
        <begin position="92"/>
        <end position="120"/>
    </location>
</feature>
<reference evidence="19" key="1">
    <citation type="submission" date="2025-08" db="UniProtKB">
        <authorList>
            <consortium name="RefSeq"/>
        </authorList>
    </citation>
    <scope>IDENTIFICATION</scope>
</reference>
<dbReference type="KEGG" id="dqu:106750366"/>
<dbReference type="GO" id="GO:0016787">
    <property type="term" value="F:hydrolase activity"/>
    <property type="evidence" value="ECO:0007669"/>
    <property type="project" value="UniProtKB-KW"/>
</dbReference>
<protein>
    <recommendedName>
        <fullName evidence="11">DNA 3'-5' helicase</fullName>
        <ecNumber evidence="11">5.6.2.4</ecNumber>
    </recommendedName>
</protein>
<dbReference type="CDD" id="cd22289">
    <property type="entry name" value="RecQL4_SLD2_NTD"/>
    <property type="match status" value="1"/>
</dbReference>
<dbReference type="InterPro" id="IPR001878">
    <property type="entry name" value="Znf_CCHC"/>
</dbReference>
<evidence type="ECO:0000259" key="17">
    <source>
        <dbReference type="PROSITE" id="PS51194"/>
    </source>
</evidence>
<evidence type="ECO:0000313" key="19">
    <source>
        <dbReference type="RefSeq" id="XP_014486167.1"/>
    </source>
</evidence>
<feature type="domain" description="Helicase ATP-binding" evidence="16">
    <location>
        <begin position="851"/>
        <end position="1026"/>
    </location>
</feature>
<dbReference type="GO" id="GO:0009378">
    <property type="term" value="F:four-way junction helicase activity"/>
    <property type="evidence" value="ECO:0007669"/>
    <property type="project" value="TreeGrafter"/>
</dbReference>
<evidence type="ECO:0000259" key="16">
    <source>
        <dbReference type="PROSITE" id="PS51192"/>
    </source>
</evidence>
<dbReference type="Pfam" id="PF00270">
    <property type="entry name" value="DEAD"/>
    <property type="match status" value="1"/>
</dbReference>
<dbReference type="SUPFAM" id="SSF52540">
    <property type="entry name" value="P-loop containing nucleoside triphosphate hydrolases"/>
    <property type="match status" value="1"/>
</dbReference>
<dbReference type="PROSITE" id="PS50158">
    <property type="entry name" value="ZF_CCHC"/>
    <property type="match status" value="1"/>
</dbReference>
<dbReference type="Gene3D" id="3.40.50.300">
    <property type="entry name" value="P-loop containing nucleotide triphosphate hydrolases"/>
    <property type="match status" value="2"/>
</dbReference>
<name>A0A6P3Y807_DINQU</name>
<feature type="region of interest" description="Disordered" evidence="14">
    <location>
        <begin position="77"/>
        <end position="225"/>
    </location>
</feature>
<gene>
    <name evidence="19" type="primary">LOC106750366</name>
</gene>
<keyword evidence="8" id="KW-0413">Isomerase</keyword>
<comment type="subcellular location">
    <subcellularLocation>
        <location evidence="1">Nucleus</location>
    </subcellularLocation>
</comment>
<dbReference type="InterPro" id="IPR036875">
    <property type="entry name" value="Znf_CCHC_sf"/>
</dbReference>
<dbReference type="InterPro" id="IPR014001">
    <property type="entry name" value="Helicase_ATP-bd"/>
</dbReference>
<dbReference type="Pfam" id="PF00271">
    <property type="entry name" value="Helicase_C"/>
    <property type="match status" value="1"/>
</dbReference>